<evidence type="ECO:0000256" key="1">
    <source>
        <dbReference type="ARBA" id="ARBA00023015"/>
    </source>
</evidence>
<proteinExistence type="predicted"/>
<dbReference type="SUPFAM" id="SSF48008">
    <property type="entry name" value="GntR ligand-binding domain-like"/>
    <property type="match status" value="1"/>
</dbReference>
<keyword evidence="2" id="KW-0238">DNA-binding</keyword>
<dbReference type="Gene3D" id="1.20.120.530">
    <property type="entry name" value="GntR ligand-binding domain-like"/>
    <property type="match status" value="1"/>
</dbReference>
<dbReference type="InterPro" id="IPR008920">
    <property type="entry name" value="TF_FadR/GntR_C"/>
</dbReference>
<organism evidence="4 5">
    <name type="scientific">Pseudomonas fluorescens</name>
    <dbReference type="NCBI Taxonomy" id="294"/>
    <lineage>
        <taxon>Bacteria</taxon>
        <taxon>Pseudomonadati</taxon>
        <taxon>Pseudomonadota</taxon>
        <taxon>Gammaproteobacteria</taxon>
        <taxon>Pseudomonadales</taxon>
        <taxon>Pseudomonadaceae</taxon>
        <taxon>Pseudomonas</taxon>
    </lineage>
</organism>
<keyword evidence="1" id="KW-0805">Transcription regulation</keyword>
<dbReference type="EMBL" id="LCYA01000029">
    <property type="protein sequence ID" value="KWV89631.1"/>
    <property type="molecule type" value="Genomic_DNA"/>
</dbReference>
<evidence type="ECO:0000256" key="2">
    <source>
        <dbReference type="ARBA" id="ARBA00023125"/>
    </source>
</evidence>
<comment type="caution">
    <text evidence="4">The sequence shown here is derived from an EMBL/GenBank/DDBJ whole genome shotgun (WGS) entry which is preliminary data.</text>
</comment>
<dbReference type="Proteomes" id="UP000061348">
    <property type="component" value="Unassembled WGS sequence"/>
</dbReference>
<evidence type="ECO:0000256" key="3">
    <source>
        <dbReference type="ARBA" id="ARBA00023163"/>
    </source>
</evidence>
<keyword evidence="3" id="KW-0804">Transcription</keyword>
<accession>A0A109LL93</accession>
<sequence>MVLKKAYKPKRKQFDAANLDYHKQLLIAFRAGDESAVRSLMHEHMCDAEHHMTALEGQVSPHFLLEFDHP</sequence>
<dbReference type="GO" id="GO:0003677">
    <property type="term" value="F:DNA binding"/>
    <property type="evidence" value="ECO:0007669"/>
    <property type="project" value="UniProtKB-KW"/>
</dbReference>
<gene>
    <name evidence="4" type="ORF">PFLmoz3_00744</name>
</gene>
<reference evidence="4 5" key="1">
    <citation type="submission" date="2015-05" db="EMBL/GenBank/DDBJ databases">
        <title>A genomic and transcriptomic approach to investigate the blue pigment phenotype in Pseudomonas fluorescens.</title>
        <authorList>
            <person name="Andreani N.A."/>
            <person name="Cardazzo B."/>
        </authorList>
    </citation>
    <scope>NUCLEOTIDE SEQUENCE [LARGE SCALE GENOMIC DNA]</scope>
    <source>
        <strain evidence="4 5">Ps_22</strain>
    </source>
</reference>
<protein>
    <recommendedName>
        <fullName evidence="6">GntR C-terminal domain-containing protein</fullName>
    </recommendedName>
</protein>
<evidence type="ECO:0000313" key="4">
    <source>
        <dbReference type="EMBL" id="KWV89631.1"/>
    </source>
</evidence>
<dbReference type="AlphaFoldDB" id="A0A109LL93"/>
<evidence type="ECO:0008006" key="6">
    <source>
        <dbReference type="Google" id="ProtNLM"/>
    </source>
</evidence>
<evidence type="ECO:0000313" key="5">
    <source>
        <dbReference type="Proteomes" id="UP000061348"/>
    </source>
</evidence>
<name>A0A109LL93_PSEFL</name>